<feature type="transmembrane region" description="Helical" evidence="7">
    <location>
        <begin position="6"/>
        <end position="27"/>
    </location>
</feature>
<keyword evidence="1 6" id="KW-0813">Transport</keyword>
<keyword evidence="6 7" id="KW-0472">Membrane</keyword>
<accession>A0A2M7E8J2</accession>
<comment type="subcellular location">
    <subcellularLocation>
        <location evidence="6">Cell membrane</location>
        <topology evidence="6">Single-pass membrane protein</topology>
    </subcellularLocation>
</comment>
<dbReference type="InterPro" id="IPR007329">
    <property type="entry name" value="FMN-bd"/>
</dbReference>
<keyword evidence="6" id="KW-1278">Translocase</keyword>
<evidence type="ECO:0000259" key="8">
    <source>
        <dbReference type="SMART" id="SM00900"/>
    </source>
</evidence>
<dbReference type="GO" id="GO:0005886">
    <property type="term" value="C:plasma membrane"/>
    <property type="evidence" value="ECO:0007669"/>
    <property type="project" value="UniProtKB-SubCell"/>
</dbReference>
<feature type="domain" description="FMN-binding" evidence="8">
    <location>
        <begin position="86"/>
        <end position="173"/>
    </location>
</feature>
<dbReference type="Pfam" id="PF04205">
    <property type="entry name" value="FMN_bind"/>
    <property type="match status" value="1"/>
</dbReference>
<comment type="caution">
    <text evidence="9">The sequence shown here is derived from an EMBL/GenBank/DDBJ whole genome shotgun (WGS) entry which is preliminary data.</text>
</comment>
<evidence type="ECO:0000256" key="2">
    <source>
        <dbReference type="ARBA" id="ARBA00022553"/>
    </source>
</evidence>
<dbReference type="Proteomes" id="UP000228886">
    <property type="component" value="Unassembled WGS sequence"/>
</dbReference>
<comment type="subunit">
    <text evidence="6">The complex is composed of six subunits: RnfA, RnfB, RnfC, RnfD, RnfE and RnfG.</text>
</comment>
<evidence type="ECO:0000256" key="6">
    <source>
        <dbReference type="HAMAP-Rule" id="MF_00479"/>
    </source>
</evidence>
<dbReference type="HAMAP" id="MF_00479">
    <property type="entry name" value="RsxG_RnfG"/>
    <property type="match status" value="1"/>
</dbReference>
<gene>
    <name evidence="6" type="primary">rnfG</name>
    <name evidence="9" type="ORF">COS11_04100</name>
</gene>
<dbReference type="PANTHER" id="PTHR36118">
    <property type="entry name" value="ION-TRANSLOCATING OXIDOREDUCTASE COMPLEX SUBUNIT G"/>
    <property type="match status" value="1"/>
</dbReference>
<keyword evidence="6" id="KW-1003">Cell membrane</keyword>
<keyword evidence="2 6" id="KW-0597">Phosphoprotein</keyword>
<keyword evidence="4 6" id="KW-0288">FMN</keyword>
<dbReference type="EC" id="7.-.-.-" evidence="6"/>
<dbReference type="GO" id="GO:0010181">
    <property type="term" value="F:FMN binding"/>
    <property type="evidence" value="ECO:0007669"/>
    <property type="project" value="InterPro"/>
</dbReference>
<dbReference type="AlphaFoldDB" id="A0A2M7E8J2"/>
<dbReference type="SMART" id="SM00900">
    <property type="entry name" value="FMN_bind"/>
    <property type="match status" value="1"/>
</dbReference>
<comment type="cofactor">
    <cofactor evidence="6">
        <name>FMN</name>
        <dbReference type="ChEBI" id="CHEBI:58210"/>
    </cofactor>
</comment>
<keyword evidence="6 7" id="KW-1133">Transmembrane helix</keyword>
<evidence type="ECO:0000313" key="9">
    <source>
        <dbReference type="EMBL" id="PIV64066.1"/>
    </source>
</evidence>
<evidence type="ECO:0000256" key="4">
    <source>
        <dbReference type="ARBA" id="ARBA00022643"/>
    </source>
</evidence>
<evidence type="ECO:0000256" key="1">
    <source>
        <dbReference type="ARBA" id="ARBA00022448"/>
    </source>
</evidence>
<dbReference type="PANTHER" id="PTHR36118:SF1">
    <property type="entry name" value="ION-TRANSLOCATING OXIDOREDUCTASE COMPLEX SUBUNIT G"/>
    <property type="match status" value="1"/>
</dbReference>
<dbReference type="EMBL" id="PETL01000199">
    <property type="protein sequence ID" value="PIV64066.1"/>
    <property type="molecule type" value="Genomic_DNA"/>
</dbReference>
<dbReference type="PIRSF" id="PIRSF006091">
    <property type="entry name" value="E_trnsport_RnfG"/>
    <property type="match status" value="1"/>
</dbReference>
<keyword evidence="6 7" id="KW-0812">Transmembrane</keyword>
<reference evidence="10" key="1">
    <citation type="submission" date="2017-09" db="EMBL/GenBank/DDBJ databases">
        <title>Depth-based differentiation of microbial function through sediment-hosted aquifers and enrichment of novel symbionts in the deep terrestrial subsurface.</title>
        <authorList>
            <person name="Probst A.J."/>
            <person name="Ladd B."/>
            <person name="Jarett J.K."/>
            <person name="Geller-Mcgrath D.E."/>
            <person name="Sieber C.M.K."/>
            <person name="Emerson J.B."/>
            <person name="Anantharaman K."/>
            <person name="Thomas B.C."/>
            <person name="Malmstrom R."/>
            <person name="Stieglmeier M."/>
            <person name="Klingl A."/>
            <person name="Woyke T."/>
            <person name="Ryan C.M."/>
            <person name="Banfield J.F."/>
        </authorList>
    </citation>
    <scope>NUCLEOTIDE SEQUENCE [LARGE SCALE GENOMIC DNA]</scope>
</reference>
<keyword evidence="3 6" id="KW-0285">Flavoprotein</keyword>
<protein>
    <recommendedName>
        <fullName evidence="6">Ion-translocating oxidoreductase complex subunit G</fullName>
        <ecNumber evidence="6">7.-.-.-</ecNumber>
    </recommendedName>
    <alternativeName>
        <fullName evidence="6">Rnf electron transport complex subunit G</fullName>
    </alternativeName>
</protein>
<comment type="function">
    <text evidence="6">Part of a membrane-bound complex that couples electron transfer with translocation of ions across the membrane.</text>
</comment>
<name>A0A2M7E8J2_9BACT</name>
<evidence type="ECO:0000256" key="5">
    <source>
        <dbReference type="ARBA" id="ARBA00022982"/>
    </source>
</evidence>
<evidence type="ECO:0000313" key="10">
    <source>
        <dbReference type="Proteomes" id="UP000228886"/>
    </source>
</evidence>
<sequence>MKKELIKYGVLLMGVCACSGLLLSGVYKLTEKRIEKQKILEEKLASQEVFPEATAFRKETKEGETIEIGLKDGKKVGEVYLVTIQGYSGEIKLKVGIDLERKITGIKILESFETPGLGAKIKEKKFLDQFQGKDKEKLYLRKKNPSGEIDSITGATISSSAVVNAIRKRLSPP</sequence>
<feature type="modified residue" description="FMN phosphoryl threonine" evidence="6">
    <location>
        <position position="156"/>
    </location>
</feature>
<proteinExistence type="inferred from homology"/>
<keyword evidence="5 6" id="KW-0249">Electron transport</keyword>
<evidence type="ECO:0000256" key="7">
    <source>
        <dbReference type="SAM" id="Phobius"/>
    </source>
</evidence>
<dbReference type="NCBIfam" id="TIGR01947">
    <property type="entry name" value="rnfG"/>
    <property type="match status" value="1"/>
</dbReference>
<dbReference type="InterPro" id="IPR010209">
    <property type="entry name" value="Ion_transpt_RnfG/RsxG"/>
</dbReference>
<organism evidence="9 10">
    <name type="scientific">bacterium (Candidatus Ratteibacteria) CG01_land_8_20_14_3_00_40_19</name>
    <dbReference type="NCBI Taxonomy" id="2014290"/>
    <lineage>
        <taxon>Bacteria</taxon>
        <taxon>Candidatus Ratteibacteria</taxon>
    </lineage>
</organism>
<comment type="similarity">
    <text evidence="6">Belongs to the RnfG family.</text>
</comment>
<dbReference type="GO" id="GO:0022900">
    <property type="term" value="P:electron transport chain"/>
    <property type="evidence" value="ECO:0007669"/>
    <property type="project" value="UniProtKB-UniRule"/>
</dbReference>
<evidence type="ECO:0000256" key="3">
    <source>
        <dbReference type="ARBA" id="ARBA00022630"/>
    </source>
</evidence>
<dbReference type="GO" id="GO:0009055">
    <property type="term" value="F:electron transfer activity"/>
    <property type="evidence" value="ECO:0007669"/>
    <property type="project" value="InterPro"/>
</dbReference>
<dbReference type="PROSITE" id="PS51257">
    <property type="entry name" value="PROKAR_LIPOPROTEIN"/>
    <property type="match status" value="1"/>
</dbReference>